<evidence type="ECO:0000256" key="1">
    <source>
        <dbReference type="SAM" id="SignalP"/>
    </source>
</evidence>
<accession>A0A2M3ZUW7</accession>
<dbReference type="PROSITE" id="PS51257">
    <property type="entry name" value="PROKAR_LIPOPROTEIN"/>
    <property type="match status" value="1"/>
</dbReference>
<sequence>MATRFLRVVASTLTVVACRSVGSARGVGSSCCCCCCCRSSAATSRTAFAAIFILLLNPLLTANGRLGRFRGRMDENAIEEAHRQYPLIVEAVSHIHQCEIVRQYFVLIDDLDANVVRSNQ</sequence>
<evidence type="ECO:0000313" key="2">
    <source>
        <dbReference type="EMBL" id="MBW32240.1"/>
    </source>
</evidence>
<feature type="signal peptide" evidence="1">
    <location>
        <begin position="1"/>
        <end position="18"/>
    </location>
</feature>
<proteinExistence type="predicted"/>
<name>A0A2M3ZUW7_9DIPT</name>
<dbReference type="EMBL" id="GGFM01011489">
    <property type="protein sequence ID" value="MBW32240.1"/>
    <property type="molecule type" value="Transcribed_RNA"/>
</dbReference>
<feature type="chain" id="PRO_5014617208" evidence="1">
    <location>
        <begin position="19"/>
        <end position="120"/>
    </location>
</feature>
<organism evidence="2">
    <name type="scientific">Anopheles braziliensis</name>
    <dbReference type="NCBI Taxonomy" id="58242"/>
    <lineage>
        <taxon>Eukaryota</taxon>
        <taxon>Metazoa</taxon>
        <taxon>Ecdysozoa</taxon>
        <taxon>Arthropoda</taxon>
        <taxon>Hexapoda</taxon>
        <taxon>Insecta</taxon>
        <taxon>Pterygota</taxon>
        <taxon>Neoptera</taxon>
        <taxon>Endopterygota</taxon>
        <taxon>Diptera</taxon>
        <taxon>Nematocera</taxon>
        <taxon>Culicoidea</taxon>
        <taxon>Culicidae</taxon>
        <taxon>Anophelinae</taxon>
        <taxon>Anopheles</taxon>
    </lineage>
</organism>
<dbReference type="AlphaFoldDB" id="A0A2M3ZUW7"/>
<reference evidence="2" key="1">
    <citation type="submission" date="2018-01" db="EMBL/GenBank/DDBJ databases">
        <title>An insight into the sialome of Amazonian anophelines.</title>
        <authorList>
            <person name="Ribeiro J.M."/>
            <person name="Scarpassa V."/>
            <person name="Calvo E."/>
        </authorList>
    </citation>
    <scope>NUCLEOTIDE SEQUENCE</scope>
    <source>
        <tissue evidence="2">Salivary glands</tissue>
    </source>
</reference>
<keyword evidence="1" id="KW-0732">Signal</keyword>
<protein>
    <submittedName>
        <fullName evidence="2">Putative secreted peptide</fullName>
    </submittedName>
</protein>